<comment type="similarity">
    <text evidence="2">Belongs to the sulfatase family.</text>
</comment>
<keyword evidence="7" id="KW-0732">Signal</keyword>
<reference evidence="9 10" key="1">
    <citation type="journal article" date="2016" name="Nat. Commun.">
        <title>Extremotolerant tardigrade genome and improved radiotolerance of human cultured cells by tardigrade-unique protein.</title>
        <authorList>
            <person name="Hashimoto T."/>
            <person name="Horikawa D.D."/>
            <person name="Saito Y."/>
            <person name="Kuwahara H."/>
            <person name="Kozuka-Hata H."/>
            <person name="Shin-I T."/>
            <person name="Minakuchi Y."/>
            <person name="Ohishi K."/>
            <person name="Motoyama A."/>
            <person name="Aizu T."/>
            <person name="Enomoto A."/>
            <person name="Kondo K."/>
            <person name="Tanaka S."/>
            <person name="Hara Y."/>
            <person name="Koshikawa S."/>
            <person name="Sagara H."/>
            <person name="Miura T."/>
            <person name="Yokobori S."/>
            <person name="Miyagawa K."/>
            <person name="Suzuki Y."/>
            <person name="Kubo T."/>
            <person name="Oyama M."/>
            <person name="Kohara Y."/>
            <person name="Fujiyama A."/>
            <person name="Arakawa K."/>
            <person name="Katayama T."/>
            <person name="Toyoda A."/>
            <person name="Kunieda T."/>
        </authorList>
    </citation>
    <scope>NUCLEOTIDE SEQUENCE [LARGE SCALE GENOMIC DNA]</scope>
    <source>
        <strain evidence="9 10">YOKOZUNA-1</strain>
    </source>
</reference>
<dbReference type="CDD" id="cd16029">
    <property type="entry name" value="4-S"/>
    <property type="match status" value="1"/>
</dbReference>
<evidence type="ECO:0000259" key="8">
    <source>
        <dbReference type="Pfam" id="PF00884"/>
    </source>
</evidence>
<dbReference type="InterPro" id="IPR047115">
    <property type="entry name" value="ARSB"/>
</dbReference>
<dbReference type="AlphaFoldDB" id="A0A1D1UZJ7"/>
<dbReference type="Gene3D" id="3.30.1120.10">
    <property type="match status" value="1"/>
</dbReference>
<dbReference type="STRING" id="947166.A0A1D1UZJ7"/>
<keyword evidence="5" id="KW-0106">Calcium</keyword>
<dbReference type="Gene3D" id="3.40.720.10">
    <property type="entry name" value="Alkaline Phosphatase, subunit A"/>
    <property type="match status" value="1"/>
</dbReference>
<dbReference type="PANTHER" id="PTHR10342">
    <property type="entry name" value="ARYLSULFATASE"/>
    <property type="match status" value="1"/>
</dbReference>
<evidence type="ECO:0000256" key="1">
    <source>
        <dbReference type="ARBA" id="ARBA00001913"/>
    </source>
</evidence>
<keyword evidence="4" id="KW-0378">Hydrolase</keyword>
<dbReference type="Pfam" id="PF00884">
    <property type="entry name" value="Sulfatase"/>
    <property type="match status" value="1"/>
</dbReference>
<dbReference type="PANTHER" id="PTHR10342:SF273">
    <property type="entry name" value="RE14504P"/>
    <property type="match status" value="1"/>
</dbReference>
<dbReference type="EMBL" id="BDGG01000002">
    <property type="protein sequence ID" value="GAU91883.1"/>
    <property type="molecule type" value="Genomic_DNA"/>
</dbReference>
<dbReference type="SUPFAM" id="SSF53649">
    <property type="entry name" value="Alkaline phosphatase-like"/>
    <property type="match status" value="1"/>
</dbReference>
<keyword evidence="3" id="KW-0479">Metal-binding</keyword>
<protein>
    <recommendedName>
        <fullName evidence="8">Sulfatase N-terminal domain-containing protein</fullName>
    </recommendedName>
</protein>
<dbReference type="Proteomes" id="UP000186922">
    <property type="component" value="Unassembled WGS sequence"/>
</dbReference>
<dbReference type="OrthoDB" id="103349at2759"/>
<feature type="signal peptide" evidence="7">
    <location>
        <begin position="1"/>
        <end position="25"/>
    </location>
</feature>
<accession>A0A1D1UZJ7</accession>
<dbReference type="PROSITE" id="PS00523">
    <property type="entry name" value="SULFATASE_1"/>
    <property type="match status" value="1"/>
</dbReference>
<feature type="chain" id="PRO_5008897845" description="Sulfatase N-terminal domain-containing protein" evidence="7">
    <location>
        <begin position="26"/>
        <end position="512"/>
    </location>
</feature>
<keyword evidence="10" id="KW-1185">Reference proteome</keyword>
<evidence type="ECO:0000256" key="5">
    <source>
        <dbReference type="ARBA" id="ARBA00022837"/>
    </source>
</evidence>
<dbReference type="GO" id="GO:0046872">
    <property type="term" value="F:metal ion binding"/>
    <property type="evidence" value="ECO:0007669"/>
    <property type="project" value="UniProtKB-KW"/>
</dbReference>
<dbReference type="PROSITE" id="PS00149">
    <property type="entry name" value="SULFATASE_2"/>
    <property type="match status" value="1"/>
</dbReference>
<evidence type="ECO:0000313" key="10">
    <source>
        <dbReference type="Proteomes" id="UP000186922"/>
    </source>
</evidence>
<comment type="caution">
    <text evidence="9">The sequence shown here is derived from an EMBL/GenBank/DDBJ whole genome shotgun (WGS) entry which is preliminary data.</text>
</comment>
<gene>
    <name evidence="9" type="primary">RvY_04058-1</name>
    <name evidence="9" type="synonym">RvY_04058.1</name>
    <name evidence="9" type="ORF">RvY_04058</name>
</gene>
<dbReference type="InterPro" id="IPR017850">
    <property type="entry name" value="Alkaline_phosphatase_core_sf"/>
</dbReference>
<name>A0A1D1UZJ7_RAMVA</name>
<evidence type="ECO:0000256" key="2">
    <source>
        <dbReference type="ARBA" id="ARBA00008779"/>
    </source>
</evidence>
<organism evidence="9 10">
    <name type="scientific">Ramazzottius varieornatus</name>
    <name type="common">Water bear</name>
    <name type="synonym">Tardigrade</name>
    <dbReference type="NCBI Taxonomy" id="947166"/>
    <lineage>
        <taxon>Eukaryota</taxon>
        <taxon>Metazoa</taxon>
        <taxon>Ecdysozoa</taxon>
        <taxon>Tardigrada</taxon>
        <taxon>Eutardigrada</taxon>
        <taxon>Parachela</taxon>
        <taxon>Hypsibioidea</taxon>
        <taxon>Ramazzottiidae</taxon>
        <taxon>Ramazzottius</taxon>
    </lineage>
</organism>
<evidence type="ECO:0000256" key="4">
    <source>
        <dbReference type="ARBA" id="ARBA00022801"/>
    </source>
</evidence>
<dbReference type="InterPro" id="IPR000917">
    <property type="entry name" value="Sulfatase_N"/>
</dbReference>
<keyword evidence="6" id="KW-0325">Glycoprotein</keyword>
<sequence>MEDLCCIRLGLAWLIWSIRRVCTLAVDSRPNIILIVADDLGWNDVSFHGSDQIPTPHIDRLAKQGVVLNNYYVTPICTPSRSSLLTGRYPVHLGTQHNVLYATEPWGLGLKEQLLPEYLNGLGYTSHMIGKWHLGFFDRKHLPTRRGFKSHFGYWTGHADYFDHTAQEWTEWGLDLRDDDELVRNLTGHYATDLFTDRAVTLIANHDKSQPLFLYLAHLAVHSANQYDPLQTTRRYYERFPHIRHPGRRLFAGMIAGLDESVERVYHALVRAGMDNNTMIIFTTDNGGPAAGFDDNYANNYPLRGVKDTLWEGGVRGTAFIWSKLLAKPRRQSTQLMHISDWVPTLLSAAGQKLNDKKLDGIDMWSSLSNGGPSPRKEVLLNIDHERGIYALRRGQYKLILGTTYNGDWDGWYPPEGETSRTRTEERATTICGPVPKVRATSCQPMRSACLFNVEKDPCEHTNLADDKPEVVQRLMNRLKAVNATVMPPRNVPADPQGSPRLYGYAWSPWKE</sequence>
<feature type="domain" description="Sulfatase N-terminal" evidence="8">
    <location>
        <begin position="30"/>
        <end position="351"/>
    </location>
</feature>
<evidence type="ECO:0000256" key="3">
    <source>
        <dbReference type="ARBA" id="ARBA00022723"/>
    </source>
</evidence>
<dbReference type="InterPro" id="IPR024607">
    <property type="entry name" value="Sulfatase_CS"/>
</dbReference>
<evidence type="ECO:0000256" key="7">
    <source>
        <dbReference type="SAM" id="SignalP"/>
    </source>
</evidence>
<evidence type="ECO:0000256" key="6">
    <source>
        <dbReference type="ARBA" id="ARBA00023180"/>
    </source>
</evidence>
<dbReference type="GO" id="GO:0008484">
    <property type="term" value="F:sulfuric ester hydrolase activity"/>
    <property type="evidence" value="ECO:0007669"/>
    <property type="project" value="InterPro"/>
</dbReference>
<proteinExistence type="inferred from homology"/>
<comment type="cofactor">
    <cofactor evidence="1">
        <name>Ca(2+)</name>
        <dbReference type="ChEBI" id="CHEBI:29108"/>
    </cofactor>
</comment>
<evidence type="ECO:0000313" key="9">
    <source>
        <dbReference type="EMBL" id="GAU91883.1"/>
    </source>
</evidence>